<dbReference type="EMBL" id="AJ893357">
    <property type="protein sequence ID" value="CAI72344.1"/>
    <property type="molecule type" value="Genomic_DNA"/>
</dbReference>
<feature type="region of interest" description="Disordered" evidence="8">
    <location>
        <begin position="136"/>
        <end position="157"/>
    </location>
</feature>
<comment type="subcellular location">
    <subcellularLocation>
        <location evidence="2">Chromosome</location>
    </subcellularLocation>
    <subcellularLocation>
        <location evidence="1">Nucleus</location>
    </subcellularLocation>
</comment>
<accession>Q572D4</accession>
<dbReference type="GO" id="GO:0005694">
    <property type="term" value="C:chromosome"/>
    <property type="evidence" value="ECO:0007669"/>
    <property type="project" value="UniProtKB-SubCell"/>
</dbReference>
<keyword evidence="3" id="KW-0158">Chromosome</keyword>
<dbReference type="GO" id="GO:0008168">
    <property type="term" value="F:methyltransferase activity"/>
    <property type="evidence" value="ECO:0007669"/>
    <property type="project" value="UniProtKB-KW"/>
</dbReference>
<evidence type="ECO:0000313" key="11">
    <source>
        <dbReference type="EMBL" id="CAI72344.1"/>
    </source>
</evidence>
<feature type="region of interest" description="Disordered" evidence="8">
    <location>
        <begin position="294"/>
        <end position="313"/>
    </location>
</feature>
<dbReference type="Pfam" id="PF00856">
    <property type="entry name" value="SET"/>
    <property type="match status" value="1"/>
</dbReference>
<keyword evidence="4" id="KW-0489">Methyltransferase</keyword>
<evidence type="ECO:0000256" key="1">
    <source>
        <dbReference type="ARBA" id="ARBA00004123"/>
    </source>
</evidence>
<dbReference type="GO" id="GO:0032259">
    <property type="term" value="P:methylation"/>
    <property type="evidence" value="ECO:0007669"/>
    <property type="project" value="UniProtKB-KW"/>
</dbReference>
<dbReference type="InterPro" id="IPR001214">
    <property type="entry name" value="SET_dom"/>
</dbReference>
<dbReference type="PANTHER" id="PTHR22884">
    <property type="entry name" value="SET DOMAIN PROTEINS"/>
    <property type="match status" value="1"/>
</dbReference>
<evidence type="ECO:0000256" key="7">
    <source>
        <dbReference type="ARBA" id="ARBA00023242"/>
    </source>
</evidence>
<evidence type="ECO:0000256" key="3">
    <source>
        <dbReference type="ARBA" id="ARBA00022454"/>
    </source>
</evidence>
<keyword evidence="6" id="KW-0949">S-adenosyl-L-methionine</keyword>
<keyword evidence="7" id="KW-0539">Nucleus</keyword>
<evidence type="ECO:0000313" key="10">
    <source>
        <dbReference type="EMBL" id="CAI72253.1"/>
    </source>
</evidence>
<dbReference type="SUPFAM" id="SSF82199">
    <property type="entry name" value="SET domain"/>
    <property type="match status" value="1"/>
</dbReference>
<dbReference type="Gene3D" id="2.170.270.10">
    <property type="entry name" value="SET domain"/>
    <property type="match status" value="1"/>
</dbReference>
<keyword evidence="5" id="KW-0808">Transferase</keyword>
<sequence length="529" mass="58553">MVGLSASDLLPQTLRAGETLEYYTRAFVCGDPRGQRIAVVTRVDTTPDVDFPISVDTEEPIPLDMMTKRLSDASGAPVPLSESQWRKLRTYQLEGGSVPAPSRSSVLKRALQSVVGDAVAAVHQALRDMREDIVPESPQSDFDSPNAHIQPGTALSSSKSDAMEALTSGAIASHDVKENTREEEGRRPSILEIINLVSSEEDDERGVAVSTEDQAAAYVKAIPTRYVRAKIRHQPKKRRAEWHVPRSRKRCNQKKCAVTSSGMNVYHARTLKASRMKDILSSPEVKRRLQNLHDRRKSLPETPSQEEEATSLQHQGLEWPDDVEHLTSCKSNGVLFPDIGKFDKCECVIDCFLDGCKNVFSATFCTPDCCSLGAMCSNAPRTLDTLKLFDTGRVGLGVFTTTWLDIGDVVGEYCGELSEFPAIVEGQPDQATKQNSGYTLLYNAKSTKRNYVYVDALKCGSITRFISHSCDPNAAFVEQSNRSSVKVLVKMIRDVKAGAEITVHYGNERWFKCACDECWEKTKDDDGDD</sequence>
<dbReference type="PROSITE" id="PS50280">
    <property type="entry name" value="SET"/>
    <property type="match status" value="1"/>
</dbReference>
<name>Q572D4_PHYIN</name>
<evidence type="ECO:0000256" key="4">
    <source>
        <dbReference type="ARBA" id="ARBA00022603"/>
    </source>
</evidence>
<evidence type="ECO:0000256" key="5">
    <source>
        <dbReference type="ARBA" id="ARBA00022679"/>
    </source>
</evidence>
<dbReference type="GO" id="GO:0005634">
    <property type="term" value="C:nucleus"/>
    <property type="evidence" value="ECO:0007669"/>
    <property type="project" value="UniProtKB-SubCell"/>
</dbReference>
<dbReference type="AlphaFoldDB" id="Q572D4"/>
<reference evidence="11" key="1">
    <citation type="journal article" date="2005" name="Proc. Natl. Acad. Sci. U.S.A.">
        <title>An ancestral oomycete locus contains late blight avirulence gene Avr3a, encoding a protein that is recognized in the host cytoplasm.</title>
        <authorList>
            <person name="Armstrong M.R."/>
            <person name="Whisson S.C."/>
            <person name="Pritchard L."/>
            <person name="Bos J.I.B."/>
            <person name="Venter E."/>
            <person name="Avrova A.O."/>
            <person name="Rehmany A.P."/>
            <person name="Bohme U."/>
            <person name="Brooks K."/>
            <person name="Cherevach I."/>
            <person name="Hamlin N."/>
            <person name="White B."/>
            <person name="Fraser A."/>
            <person name="Lord A."/>
            <person name="Quail M.A."/>
            <person name="Churcher C."/>
            <person name="Hall N."/>
            <person name="Berriman M."/>
            <person name="Kamoun S."/>
            <person name="Beyon J.L."/>
            <person name="Birch P.R.J."/>
        </authorList>
    </citation>
    <scope>NUCLEOTIDE SEQUENCE</scope>
</reference>
<dbReference type="EMBL" id="AJ893356">
    <property type="protein sequence ID" value="CAI72253.1"/>
    <property type="molecule type" value="Genomic_DNA"/>
</dbReference>
<dbReference type="InterPro" id="IPR046341">
    <property type="entry name" value="SET_dom_sf"/>
</dbReference>
<protein>
    <submittedName>
        <fullName evidence="10 11">Set domain-containing protein, putative</fullName>
    </submittedName>
</protein>
<evidence type="ECO:0000256" key="8">
    <source>
        <dbReference type="SAM" id="MobiDB-lite"/>
    </source>
</evidence>
<dbReference type="InterPro" id="IPR050777">
    <property type="entry name" value="SET2_Histone-Lys_MeTrsfase"/>
</dbReference>
<evidence type="ECO:0000256" key="2">
    <source>
        <dbReference type="ARBA" id="ARBA00004286"/>
    </source>
</evidence>
<evidence type="ECO:0000259" key="9">
    <source>
        <dbReference type="PROSITE" id="PS50280"/>
    </source>
</evidence>
<feature type="domain" description="SET" evidence="9">
    <location>
        <begin position="384"/>
        <end position="506"/>
    </location>
</feature>
<dbReference type="SMART" id="SM00317">
    <property type="entry name" value="SET"/>
    <property type="match status" value="1"/>
</dbReference>
<evidence type="ECO:0000256" key="6">
    <source>
        <dbReference type="ARBA" id="ARBA00022691"/>
    </source>
</evidence>
<gene>
    <name evidence="10" type="ORF">PI35.0040c</name>
    <name evidence="11" type="ORF">PI49.0520c</name>
</gene>
<proteinExistence type="predicted"/>
<organism evidence="11">
    <name type="scientific">Phytophthora infestans</name>
    <name type="common">Potato late blight agent</name>
    <name type="synonym">Botrytis infestans</name>
    <dbReference type="NCBI Taxonomy" id="4787"/>
    <lineage>
        <taxon>Eukaryota</taxon>
        <taxon>Sar</taxon>
        <taxon>Stramenopiles</taxon>
        <taxon>Oomycota</taxon>
        <taxon>Peronosporomycetes</taxon>
        <taxon>Peronosporales</taxon>
        <taxon>Peronosporaceae</taxon>
        <taxon>Phytophthora</taxon>
    </lineage>
</organism>
<dbReference type="VEuPathDB" id="FungiDB:PITG_22948"/>